<keyword evidence="2" id="KW-0805">Transcription regulation</keyword>
<keyword evidence="4" id="KW-0804">Transcription</keyword>
<dbReference type="PANTHER" id="PTHR47506:SF7">
    <property type="entry name" value="TRANSCRIPTIONAL REGULATORY PROTEIN"/>
    <property type="match status" value="1"/>
</dbReference>
<evidence type="ECO:0000256" key="4">
    <source>
        <dbReference type="ARBA" id="ARBA00023163"/>
    </source>
</evidence>
<keyword evidence="3 5" id="KW-0238">DNA-binding</keyword>
<proteinExistence type="predicted"/>
<name>A0A3G7U9M0_9PSED</name>
<reference evidence="7 8" key="1">
    <citation type="submission" date="2018-03" db="EMBL/GenBank/DDBJ databases">
        <title>Diversity of phytobeneficial traits revealed by whole-genome analysis of worldwide-isolated phenazine-producing Pseudomonas spp.</title>
        <authorList>
            <person name="Biessy A."/>
            <person name="Novinscak A."/>
            <person name="Blom J."/>
            <person name="Leger G."/>
            <person name="Thomashow L.S."/>
            <person name="Cazorla F.M."/>
            <person name="Josic D."/>
            <person name="Filion M."/>
        </authorList>
    </citation>
    <scope>NUCLEOTIDE SEQUENCE [LARGE SCALE GENOMIC DNA]</scope>
    <source>
        <strain evidence="7 8">30B</strain>
    </source>
</reference>
<protein>
    <recommendedName>
        <fullName evidence="6">HTH tetR-type domain-containing protein</fullName>
    </recommendedName>
</protein>
<gene>
    <name evidence="7" type="ORF">C4K03_3167</name>
</gene>
<dbReference type="PROSITE" id="PS50977">
    <property type="entry name" value="HTH_TETR_2"/>
    <property type="match status" value="1"/>
</dbReference>
<dbReference type="Pfam" id="PF13977">
    <property type="entry name" value="TetR_C_6"/>
    <property type="match status" value="1"/>
</dbReference>
<evidence type="ECO:0000313" key="8">
    <source>
        <dbReference type="Proteomes" id="UP000268696"/>
    </source>
</evidence>
<keyword evidence="1" id="KW-0678">Repressor</keyword>
<dbReference type="InterPro" id="IPR001647">
    <property type="entry name" value="HTH_TetR"/>
</dbReference>
<evidence type="ECO:0000259" key="6">
    <source>
        <dbReference type="PROSITE" id="PS50977"/>
    </source>
</evidence>
<evidence type="ECO:0000256" key="2">
    <source>
        <dbReference type="ARBA" id="ARBA00023015"/>
    </source>
</evidence>
<dbReference type="Gene3D" id="1.10.357.10">
    <property type="entry name" value="Tetracycline Repressor, domain 2"/>
    <property type="match status" value="1"/>
</dbReference>
<dbReference type="PANTHER" id="PTHR47506">
    <property type="entry name" value="TRANSCRIPTIONAL REGULATORY PROTEIN"/>
    <property type="match status" value="1"/>
</dbReference>
<evidence type="ECO:0000256" key="3">
    <source>
        <dbReference type="ARBA" id="ARBA00023125"/>
    </source>
</evidence>
<dbReference type="SUPFAM" id="SSF46689">
    <property type="entry name" value="Homeodomain-like"/>
    <property type="match status" value="1"/>
</dbReference>
<organism evidence="7 8">
    <name type="scientific">Pseudomonas synxantha</name>
    <dbReference type="NCBI Taxonomy" id="47883"/>
    <lineage>
        <taxon>Bacteria</taxon>
        <taxon>Pseudomonadati</taxon>
        <taxon>Pseudomonadota</taxon>
        <taxon>Gammaproteobacteria</taxon>
        <taxon>Pseudomonadales</taxon>
        <taxon>Pseudomonadaceae</taxon>
        <taxon>Pseudomonas</taxon>
    </lineage>
</organism>
<dbReference type="AlphaFoldDB" id="A0A3G7U9M0"/>
<dbReference type="EMBL" id="CP027754">
    <property type="protein sequence ID" value="AZE55322.1"/>
    <property type="molecule type" value="Genomic_DNA"/>
</dbReference>
<accession>A0A3G7U9M0</accession>
<dbReference type="Proteomes" id="UP000268696">
    <property type="component" value="Chromosome"/>
</dbReference>
<dbReference type="GO" id="GO:0003677">
    <property type="term" value="F:DNA binding"/>
    <property type="evidence" value="ECO:0007669"/>
    <property type="project" value="UniProtKB-UniRule"/>
</dbReference>
<dbReference type="InterPro" id="IPR009057">
    <property type="entry name" value="Homeodomain-like_sf"/>
</dbReference>
<feature type="DNA-binding region" description="H-T-H motif" evidence="5">
    <location>
        <begin position="34"/>
        <end position="53"/>
    </location>
</feature>
<feature type="domain" description="HTH tetR-type" evidence="6">
    <location>
        <begin position="11"/>
        <end position="71"/>
    </location>
</feature>
<evidence type="ECO:0000313" key="7">
    <source>
        <dbReference type="EMBL" id="AZE55322.1"/>
    </source>
</evidence>
<evidence type="ECO:0000256" key="1">
    <source>
        <dbReference type="ARBA" id="ARBA00022491"/>
    </source>
</evidence>
<evidence type="ECO:0000256" key="5">
    <source>
        <dbReference type="PROSITE-ProRule" id="PRU00335"/>
    </source>
</evidence>
<sequence length="210" mass="24871">MRIAKNNQKTEERRTAILVEARMVFLDSGNAGFSMRSVAKKVDMSLSHLQYFFPTKDQLFLEMVRYTVNDYLRNYKLIMMESYNSPEQQMCAVLDYLFSDLMRLDVTAIFVELWGMALRDVEARLFQRKLYRVNRRKFSTILTRVYPDASRETIKRVATQVLLHIDGIMVLYMVDWPDAQNYERIVQDAKSIIWRIMENIAQKKEASQLP</sequence>
<dbReference type="RefSeq" id="WP_003173921.1">
    <property type="nucleotide sequence ID" value="NZ_CP027754.1"/>
</dbReference>
<dbReference type="Pfam" id="PF00440">
    <property type="entry name" value="TetR_N"/>
    <property type="match status" value="1"/>
</dbReference>
<dbReference type="InterPro" id="IPR039538">
    <property type="entry name" value="BetI_C"/>
</dbReference>